<dbReference type="KEGG" id="ftj:FTUN_6850"/>
<organism evidence="2 3">
    <name type="scientific">Frigoriglobus tundricola</name>
    <dbReference type="NCBI Taxonomy" id="2774151"/>
    <lineage>
        <taxon>Bacteria</taxon>
        <taxon>Pseudomonadati</taxon>
        <taxon>Planctomycetota</taxon>
        <taxon>Planctomycetia</taxon>
        <taxon>Gemmatales</taxon>
        <taxon>Gemmataceae</taxon>
        <taxon>Frigoriglobus</taxon>
    </lineage>
</organism>
<evidence type="ECO:0000256" key="1">
    <source>
        <dbReference type="SAM" id="MobiDB-lite"/>
    </source>
</evidence>
<protein>
    <submittedName>
        <fullName evidence="2">Uncharacterized protein</fullName>
    </submittedName>
</protein>
<gene>
    <name evidence="2" type="ORF">FTUN_6850</name>
</gene>
<accession>A0A6M5YZF2</accession>
<keyword evidence="3" id="KW-1185">Reference proteome</keyword>
<proteinExistence type="predicted"/>
<sequence length="51" mass="5250">MDEASDESFPCSDPPSWTSVTGTGEPALYPSSEVVGPGGASIPSPRHFLAQ</sequence>
<dbReference type="EMBL" id="CP053452">
    <property type="protein sequence ID" value="QJW99248.1"/>
    <property type="molecule type" value="Genomic_DNA"/>
</dbReference>
<evidence type="ECO:0000313" key="2">
    <source>
        <dbReference type="EMBL" id="QJW99248.1"/>
    </source>
</evidence>
<evidence type="ECO:0000313" key="3">
    <source>
        <dbReference type="Proteomes" id="UP000503447"/>
    </source>
</evidence>
<feature type="region of interest" description="Disordered" evidence="1">
    <location>
        <begin position="1"/>
        <end position="51"/>
    </location>
</feature>
<dbReference type="Proteomes" id="UP000503447">
    <property type="component" value="Chromosome"/>
</dbReference>
<name>A0A6M5YZF2_9BACT</name>
<reference evidence="3" key="1">
    <citation type="submission" date="2020-05" db="EMBL/GenBank/DDBJ databases">
        <title>Frigoriglobus tundricola gen. nov., sp. nov., a psychrotolerant cellulolytic planctomycete of the family Gemmataceae with two divergent copies of 16S rRNA gene.</title>
        <authorList>
            <person name="Kulichevskaya I.S."/>
            <person name="Ivanova A.A."/>
            <person name="Naumoff D.G."/>
            <person name="Beletsky A.V."/>
            <person name="Rijpstra W.I.C."/>
            <person name="Sinninghe Damste J.S."/>
            <person name="Mardanov A.V."/>
            <person name="Ravin N.V."/>
            <person name="Dedysh S.N."/>
        </authorList>
    </citation>
    <scope>NUCLEOTIDE SEQUENCE [LARGE SCALE GENOMIC DNA]</scope>
    <source>
        <strain evidence="3">PL17</strain>
    </source>
</reference>
<dbReference type="AlphaFoldDB" id="A0A6M5YZF2"/>